<organism evidence="3 4">
    <name type="scientific">Reticulibacter mediterranei</name>
    <dbReference type="NCBI Taxonomy" id="2778369"/>
    <lineage>
        <taxon>Bacteria</taxon>
        <taxon>Bacillati</taxon>
        <taxon>Chloroflexota</taxon>
        <taxon>Ktedonobacteria</taxon>
        <taxon>Ktedonobacterales</taxon>
        <taxon>Reticulibacteraceae</taxon>
        <taxon>Reticulibacter</taxon>
    </lineage>
</organism>
<dbReference type="Pfam" id="PF03703">
    <property type="entry name" value="bPH_2"/>
    <property type="match status" value="1"/>
</dbReference>
<dbReference type="EMBL" id="BNJK01000001">
    <property type="protein sequence ID" value="GHO94298.1"/>
    <property type="molecule type" value="Genomic_DNA"/>
</dbReference>
<keyword evidence="1" id="KW-0812">Transmembrane</keyword>
<dbReference type="AlphaFoldDB" id="A0A8J3N3F0"/>
<dbReference type="PROSITE" id="PS51178">
    <property type="entry name" value="PASTA"/>
    <property type="match status" value="1"/>
</dbReference>
<dbReference type="PANTHER" id="PTHR37938">
    <property type="entry name" value="BLL0215 PROTEIN"/>
    <property type="match status" value="1"/>
</dbReference>
<dbReference type="Gene3D" id="3.30.10.20">
    <property type="match status" value="1"/>
</dbReference>
<evidence type="ECO:0000313" key="3">
    <source>
        <dbReference type="EMBL" id="GHO94298.1"/>
    </source>
</evidence>
<dbReference type="InterPro" id="IPR005543">
    <property type="entry name" value="PASTA_dom"/>
</dbReference>
<dbReference type="Proteomes" id="UP000597444">
    <property type="component" value="Unassembled WGS sequence"/>
</dbReference>
<dbReference type="SMART" id="SM00740">
    <property type="entry name" value="PASTA"/>
    <property type="match status" value="1"/>
</dbReference>
<dbReference type="SUPFAM" id="SSF54184">
    <property type="entry name" value="Penicillin-binding protein 2x (pbp-2x), c-terminal domain"/>
    <property type="match status" value="1"/>
</dbReference>
<protein>
    <recommendedName>
        <fullName evidence="2">PASTA domain-containing protein</fullName>
    </recommendedName>
</protein>
<evidence type="ECO:0000256" key="1">
    <source>
        <dbReference type="SAM" id="Phobius"/>
    </source>
</evidence>
<gene>
    <name evidence="3" type="ORF">KSF_043460</name>
</gene>
<name>A0A8J3N3F0_9CHLR</name>
<sequence length="526" mass="59450">MAEKPKNNAASADPWRSGRSRFGFQNFRRGRDRKWYFSGQQPDEVVRLVVRRHWWFLVRPGLPFIASVVAFIVVVWLSTILPGNPTFWLFVDGLLFLAALAAGVWFAYTSLIEWWVETYIITNKRIVNSKGLLQPTRQSTPLEKVQQVGLGVESMLGFLLGFGTIHLYLAGGDLVMRDVPNPRRVRDAIQGLTDEINSKKPKDPELPTPKDPVLAGVLESLSKGKPVPKLPDADADLPPPRQMDGFLGPRKTFGGFLKIPCDVRYTSGEYTVKYIQRSQYVLWSKLAIPAILLLVVLPVALFTPTSVVIADMVMQYWWLFWGIVVLGLLVTMALFYLNYVDDVYILTNKRIIDINRTFTFFYETRIETEYRNVRDIRVKVPNVVERFLDIGNIYIETPGNSPNLTLETVDHPFTLLDEIQGIKGNKEKADKVKKENDEKKELHKWFSTVVTALESTSKGRGVPDLREQDLLSAMAQAQELGLDISVWGEAVPSTNLPPGYVVRQTPPPGTVMEKGSKIEVVLSKNS</sequence>
<dbReference type="PANTHER" id="PTHR37938:SF1">
    <property type="entry name" value="BLL0215 PROTEIN"/>
    <property type="match status" value="1"/>
</dbReference>
<dbReference type="InterPro" id="IPR005182">
    <property type="entry name" value="YdbS-like_PH"/>
</dbReference>
<feature type="transmembrane region" description="Helical" evidence="1">
    <location>
        <begin position="286"/>
        <end position="310"/>
    </location>
</feature>
<comment type="caution">
    <text evidence="3">The sequence shown here is derived from an EMBL/GenBank/DDBJ whole genome shotgun (WGS) entry which is preliminary data.</text>
</comment>
<keyword evidence="1" id="KW-1133">Transmembrane helix</keyword>
<dbReference type="RefSeq" id="WP_220205041.1">
    <property type="nucleotide sequence ID" value="NZ_BNJK01000001.1"/>
</dbReference>
<feature type="transmembrane region" description="Helical" evidence="1">
    <location>
        <begin position="61"/>
        <end position="80"/>
    </location>
</feature>
<feature type="transmembrane region" description="Helical" evidence="1">
    <location>
        <begin position="316"/>
        <end position="340"/>
    </location>
</feature>
<dbReference type="Pfam" id="PF03793">
    <property type="entry name" value="PASTA"/>
    <property type="match status" value="1"/>
</dbReference>
<feature type="domain" description="PASTA" evidence="2">
    <location>
        <begin position="456"/>
        <end position="524"/>
    </location>
</feature>
<accession>A0A8J3N3F0</accession>
<dbReference type="CDD" id="cd06577">
    <property type="entry name" value="PASTA_pknB"/>
    <property type="match status" value="1"/>
</dbReference>
<reference evidence="3" key="1">
    <citation type="submission" date="2020-10" db="EMBL/GenBank/DDBJ databases">
        <title>Taxonomic study of unclassified bacteria belonging to the class Ktedonobacteria.</title>
        <authorList>
            <person name="Yabe S."/>
            <person name="Wang C.M."/>
            <person name="Zheng Y."/>
            <person name="Sakai Y."/>
            <person name="Cavaletti L."/>
            <person name="Monciardini P."/>
            <person name="Donadio S."/>
        </authorList>
    </citation>
    <scope>NUCLEOTIDE SEQUENCE</scope>
    <source>
        <strain evidence="3">ID150040</strain>
    </source>
</reference>
<evidence type="ECO:0000313" key="4">
    <source>
        <dbReference type="Proteomes" id="UP000597444"/>
    </source>
</evidence>
<feature type="transmembrane region" description="Helical" evidence="1">
    <location>
        <begin position="87"/>
        <end position="108"/>
    </location>
</feature>
<evidence type="ECO:0000259" key="2">
    <source>
        <dbReference type="PROSITE" id="PS51178"/>
    </source>
</evidence>
<keyword evidence="1" id="KW-0472">Membrane</keyword>
<keyword evidence="4" id="KW-1185">Reference proteome</keyword>
<proteinExistence type="predicted"/>